<dbReference type="FunFam" id="1.10.150.60:FF:000002">
    <property type="entry name" value="AT-rich interactive domain-containing protein 1B"/>
    <property type="match status" value="1"/>
</dbReference>
<dbReference type="GO" id="GO:0035060">
    <property type="term" value="C:brahma complex"/>
    <property type="evidence" value="ECO:0007669"/>
    <property type="project" value="InterPro"/>
</dbReference>
<feature type="compositionally biased region" description="Low complexity" evidence="11">
    <location>
        <begin position="51"/>
        <end position="76"/>
    </location>
</feature>
<feature type="region of interest" description="Disordered" evidence="11">
    <location>
        <begin position="729"/>
        <end position="818"/>
    </location>
</feature>
<keyword evidence="9" id="KW-0804">Transcription</keyword>
<dbReference type="GO" id="GO:0071565">
    <property type="term" value="C:nBAF complex"/>
    <property type="evidence" value="ECO:0007669"/>
    <property type="project" value="TreeGrafter"/>
</dbReference>
<feature type="region of interest" description="Disordered" evidence="11">
    <location>
        <begin position="1"/>
        <end position="246"/>
    </location>
</feature>
<feature type="compositionally biased region" description="Polar residues" evidence="11">
    <location>
        <begin position="300"/>
        <end position="310"/>
    </location>
</feature>
<dbReference type="GO" id="GO:0006338">
    <property type="term" value="P:chromatin remodeling"/>
    <property type="evidence" value="ECO:0007669"/>
    <property type="project" value="InterPro"/>
</dbReference>
<dbReference type="SMART" id="SM00501">
    <property type="entry name" value="BRIGHT"/>
    <property type="match status" value="1"/>
</dbReference>
<feature type="compositionally biased region" description="Pro residues" evidence="11">
    <location>
        <begin position="765"/>
        <end position="780"/>
    </location>
</feature>
<gene>
    <name evidence="13" type="primary">LOC110496395</name>
</gene>
<dbReference type="SUPFAM" id="SSF46774">
    <property type="entry name" value="ARID-like"/>
    <property type="match status" value="1"/>
</dbReference>
<evidence type="ECO:0000313" key="14">
    <source>
        <dbReference type="Proteomes" id="UP000694395"/>
    </source>
</evidence>
<feature type="compositionally biased region" description="Low complexity" evidence="11">
    <location>
        <begin position="283"/>
        <end position="299"/>
    </location>
</feature>
<dbReference type="PANTHER" id="PTHR12656:SF12">
    <property type="entry name" value="AT-RICH INTERACTIVE DOMAIN-CONTAINING PROTEIN 1A"/>
    <property type="match status" value="1"/>
</dbReference>
<keyword evidence="8" id="KW-0238">DNA-binding</keyword>
<feature type="compositionally biased region" description="Low complexity" evidence="11">
    <location>
        <begin position="987"/>
        <end position="1003"/>
    </location>
</feature>
<sequence>MDHVGKMRGSGYGGANPYSQQQGQGQGPPPPGAQQGASYSGQGYGPPGPQRYPMGMQGRTPTGMAGMQYGQQMAGFGQQGPGGFGQQSQGYYSQHGPPPHAGQQQAPYPQQVHPSQGQGPPQGGPPQAQPPYNQGPTQPPQQPGPQQGQSGPSYPQQQGPPGQQPPQQQPPSQQQGPPQQQQDRAAPPQAQPLPGHQQPPVHQPPPGHQSSPGPQGQHPSPSHSGPPQQQGQSQQGQPSPYSQTPPLQHVLFNSVVIILPSLLFQDLSGSIDDLPTGTEGALSPGVSTSGVSSSQGEQSNPAQSPFSPHTSPHLPGIRGPSPSPVGSPASVTPSRSGPLSPAAVPGNQMPPRPPSVHSDGILHTSMGQSAMGQDRVYMRNPQMPPHGSPQQPGSALSPRQSSGGQMLPGMGPYPQNNSMGNYGPQGGQYGPQGYPRQPGYSGMPNANYPGGPGGMPGQAGGAPYAGMPPGRMGPGQMAARPYGPGMGPNMGPGMPPQVTSGMCPPPGMNRKGPGGPPDVASTMHHGANSILNRPPGYPPNMPQGMMGAGPPYGPGPGAINSMQGMMNQGGPYGGGPMGGNMANNTPAKSSPLPPPISLFQKSNSSTTTNEKITRLYELGPEPERRTWVDRYLAFAEEKATGMTNLPAVGRKPLDLFRLYVSVKEIGGLTQVNKNKKWRELSTNLNVGTSSSAASSLKKQYIQCLYAFECKIERGEDPPPDLFIDAKKTTQPKIQPPSPAGSGSLQGPQTPQSTSSSMAEGGDLKPPTPASTPHSQMPPMPVRLQDPFADGGDPAFARRNSMTPNSYQPGMGGPEMMGHMGPYESNKDPFGGMRKAGEQFMTPGPGSNSGMEGQFNRGPPGPNMQMGPRQQYPYGPGYDRRQEPGMGPDGSMGPGAPQPNLMPSGADSGMYSPSRPPPQQRSVPQTGHDSYGNQYPGQGVPPGGPYPNQQPGMFPQQQPNYKRPPVDGAYGPPAKRHEGDGMYNVPFSGQQPGPQPSGGPQVQQDMYNQYNAGYPGSDRRPPGPQGQFPFPFGRDRGPSSGVPNSQSSLPPQMMGSPMQAAPDGPQGPMWQGRNEMGYPNYPNRQGPPGPGRVYNEH</sequence>
<feature type="compositionally biased region" description="Low complexity" evidence="11">
    <location>
        <begin position="919"/>
        <end position="937"/>
    </location>
</feature>
<feature type="compositionally biased region" description="Low complexity" evidence="11">
    <location>
        <begin position="747"/>
        <end position="756"/>
    </location>
</feature>
<feature type="region of interest" description="Disordered" evidence="11">
    <location>
        <begin position="835"/>
        <end position="1096"/>
    </location>
</feature>
<keyword evidence="3" id="KW-0597">Phosphoprotein</keyword>
<accession>A0A8C7NW80</accession>
<dbReference type="PANTHER" id="PTHR12656">
    <property type="entry name" value="BRG-1 ASSOCIATED FACTOR 250 BAF250"/>
    <property type="match status" value="1"/>
</dbReference>
<feature type="compositionally biased region" description="Polar residues" evidence="11">
    <location>
        <begin position="1040"/>
        <end position="1049"/>
    </location>
</feature>
<evidence type="ECO:0000256" key="3">
    <source>
        <dbReference type="ARBA" id="ARBA00022553"/>
    </source>
</evidence>
<keyword evidence="2" id="KW-0488">Methylation</keyword>
<keyword evidence="14" id="KW-1185">Reference proteome</keyword>
<dbReference type="InterPro" id="IPR036431">
    <property type="entry name" value="ARID_dom_sf"/>
</dbReference>
<name>A0A8C7NW80_ONCMY</name>
<dbReference type="Proteomes" id="UP000694395">
    <property type="component" value="Chromosome 18"/>
</dbReference>
<evidence type="ECO:0000313" key="13">
    <source>
        <dbReference type="Ensembl" id="ENSOMYP00000013580.2"/>
    </source>
</evidence>
<feature type="compositionally biased region" description="Low complexity" evidence="11">
    <location>
        <begin position="86"/>
        <end position="119"/>
    </location>
</feature>
<evidence type="ECO:0000256" key="11">
    <source>
        <dbReference type="SAM" id="MobiDB-lite"/>
    </source>
</evidence>
<dbReference type="GO" id="GO:0003677">
    <property type="term" value="F:DNA binding"/>
    <property type="evidence" value="ECO:0007669"/>
    <property type="project" value="UniProtKB-KW"/>
</dbReference>
<dbReference type="AlphaFoldDB" id="A0A8C7NW80"/>
<feature type="region of interest" description="Disordered" evidence="11">
    <location>
        <begin position="275"/>
        <end position="363"/>
    </location>
</feature>
<protein>
    <submittedName>
        <fullName evidence="13">AT rich interactive domain 1Ab (SWI-like)</fullName>
    </submittedName>
</protein>
<dbReference type="GO" id="GO:0005654">
    <property type="term" value="C:nucleoplasm"/>
    <property type="evidence" value="ECO:0007669"/>
    <property type="project" value="TreeGrafter"/>
</dbReference>
<dbReference type="Ensembl" id="ENSOMYT00000015026.2">
    <property type="protein sequence ID" value="ENSOMYP00000013580.2"/>
    <property type="gene ID" value="ENSOMYG00000006633.2"/>
</dbReference>
<dbReference type="Gene3D" id="1.10.150.60">
    <property type="entry name" value="ARID DNA-binding domain"/>
    <property type="match status" value="1"/>
</dbReference>
<dbReference type="Pfam" id="PF01388">
    <property type="entry name" value="ARID"/>
    <property type="match status" value="1"/>
</dbReference>
<feature type="compositionally biased region" description="Low complexity" evidence="11">
    <location>
        <begin position="324"/>
        <end position="334"/>
    </location>
</feature>
<dbReference type="GO" id="GO:0016514">
    <property type="term" value="C:SWI/SNF complex"/>
    <property type="evidence" value="ECO:0007669"/>
    <property type="project" value="InterPro"/>
</dbReference>
<dbReference type="PROSITE" id="PS51011">
    <property type="entry name" value="ARID"/>
    <property type="match status" value="1"/>
</dbReference>
<feature type="compositionally biased region" description="Low complexity" evidence="11">
    <location>
        <begin position="144"/>
        <end position="161"/>
    </location>
</feature>
<evidence type="ECO:0000256" key="8">
    <source>
        <dbReference type="ARBA" id="ARBA00023125"/>
    </source>
</evidence>
<reference evidence="13" key="3">
    <citation type="submission" date="2025-09" db="UniProtKB">
        <authorList>
            <consortium name="Ensembl"/>
        </authorList>
    </citation>
    <scope>IDENTIFICATION</scope>
</reference>
<evidence type="ECO:0000256" key="5">
    <source>
        <dbReference type="ARBA" id="ARBA00022902"/>
    </source>
</evidence>
<keyword evidence="5" id="KW-0524">Neurogenesis</keyword>
<feature type="compositionally biased region" description="Gly residues" evidence="11">
    <location>
        <begin position="450"/>
        <end position="460"/>
    </location>
</feature>
<organism evidence="13 14">
    <name type="scientific">Oncorhynchus mykiss</name>
    <name type="common">Rainbow trout</name>
    <name type="synonym">Salmo gairdneri</name>
    <dbReference type="NCBI Taxonomy" id="8022"/>
    <lineage>
        <taxon>Eukaryota</taxon>
        <taxon>Metazoa</taxon>
        <taxon>Chordata</taxon>
        <taxon>Craniata</taxon>
        <taxon>Vertebrata</taxon>
        <taxon>Euteleostomi</taxon>
        <taxon>Actinopterygii</taxon>
        <taxon>Neopterygii</taxon>
        <taxon>Teleostei</taxon>
        <taxon>Protacanthopterygii</taxon>
        <taxon>Salmoniformes</taxon>
        <taxon>Salmonidae</taxon>
        <taxon>Salmoninae</taxon>
        <taxon>Oncorhynchus</taxon>
    </lineage>
</organism>
<feature type="compositionally biased region" description="Low complexity" evidence="11">
    <location>
        <begin position="208"/>
        <end position="246"/>
    </location>
</feature>
<feature type="region of interest" description="Disordered" evidence="11">
    <location>
        <begin position="377"/>
        <end position="460"/>
    </location>
</feature>
<dbReference type="GO" id="GO:0006357">
    <property type="term" value="P:regulation of transcription by RNA polymerase II"/>
    <property type="evidence" value="ECO:0007669"/>
    <property type="project" value="TreeGrafter"/>
</dbReference>
<dbReference type="GO" id="GO:0007399">
    <property type="term" value="P:nervous system development"/>
    <property type="evidence" value="ECO:0007669"/>
    <property type="project" value="UniProtKB-KW"/>
</dbReference>
<evidence type="ECO:0000256" key="7">
    <source>
        <dbReference type="ARBA" id="ARBA00023015"/>
    </source>
</evidence>
<evidence type="ECO:0000256" key="10">
    <source>
        <dbReference type="ARBA" id="ARBA00023242"/>
    </source>
</evidence>
<evidence type="ECO:0000256" key="6">
    <source>
        <dbReference type="ARBA" id="ARBA00022990"/>
    </source>
</evidence>
<keyword evidence="6" id="KW-0007">Acetylation</keyword>
<feature type="domain" description="ARID" evidence="12">
    <location>
        <begin position="621"/>
        <end position="712"/>
    </location>
</feature>
<reference evidence="13" key="1">
    <citation type="submission" date="2020-07" db="EMBL/GenBank/DDBJ databases">
        <title>A long reads based de novo assembly of the rainbow trout Arlee double haploid line genome.</title>
        <authorList>
            <person name="Gao G."/>
            <person name="Palti Y."/>
        </authorList>
    </citation>
    <scope>NUCLEOTIDE SEQUENCE [LARGE SCALE GENOMIC DNA]</scope>
</reference>
<evidence type="ECO:0000256" key="2">
    <source>
        <dbReference type="ARBA" id="ARBA00022481"/>
    </source>
</evidence>
<keyword evidence="10" id="KW-0539">Nucleus</keyword>
<dbReference type="InterPro" id="IPR001606">
    <property type="entry name" value="ARID_dom"/>
</dbReference>
<dbReference type="SMART" id="SM01014">
    <property type="entry name" value="ARID"/>
    <property type="match status" value="1"/>
</dbReference>
<dbReference type="GO" id="GO:0031491">
    <property type="term" value="F:nucleosome binding"/>
    <property type="evidence" value="ECO:0007669"/>
    <property type="project" value="TreeGrafter"/>
</dbReference>
<evidence type="ECO:0000259" key="12">
    <source>
        <dbReference type="PROSITE" id="PS51011"/>
    </source>
</evidence>
<dbReference type="GeneTree" id="ENSGT00940000155194"/>
<feature type="compositionally biased region" description="Polar residues" evidence="11">
    <location>
        <begin position="388"/>
        <end position="404"/>
    </location>
</feature>
<dbReference type="InterPro" id="IPR021906">
    <property type="entry name" value="BAF250/Osa"/>
</dbReference>
<comment type="subcellular location">
    <subcellularLocation>
        <location evidence="1">Nucleus</location>
    </subcellularLocation>
</comment>
<dbReference type="GO" id="GO:0045893">
    <property type="term" value="P:positive regulation of DNA-templated transcription"/>
    <property type="evidence" value="ECO:0007669"/>
    <property type="project" value="TreeGrafter"/>
</dbReference>
<proteinExistence type="predicted"/>
<keyword evidence="7" id="KW-0805">Transcription regulation</keyword>
<evidence type="ECO:0000256" key="4">
    <source>
        <dbReference type="ARBA" id="ARBA00022853"/>
    </source>
</evidence>
<evidence type="ECO:0000256" key="1">
    <source>
        <dbReference type="ARBA" id="ARBA00004123"/>
    </source>
</evidence>
<reference evidence="13" key="2">
    <citation type="submission" date="2025-08" db="UniProtKB">
        <authorList>
            <consortium name="Ensembl"/>
        </authorList>
    </citation>
    <scope>IDENTIFICATION</scope>
</reference>
<feature type="compositionally biased region" description="Low complexity" evidence="11">
    <location>
        <begin position="170"/>
        <end position="200"/>
    </location>
</feature>
<keyword evidence="4" id="KW-0156">Chromatin regulator</keyword>
<feature type="compositionally biased region" description="Low complexity" evidence="11">
    <location>
        <begin position="431"/>
        <end position="449"/>
    </location>
</feature>
<evidence type="ECO:0000256" key="9">
    <source>
        <dbReference type="ARBA" id="ARBA00023163"/>
    </source>
</evidence>